<evidence type="ECO:0000256" key="15">
    <source>
        <dbReference type="PIRSR" id="PIRSR606539-2"/>
    </source>
</evidence>
<dbReference type="GO" id="GO:0016887">
    <property type="term" value="F:ATP hydrolysis activity"/>
    <property type="evidence" value="ECO:0007669"/>
    <property type="project" value="InterPro"/>
</dbReference>
<dbReference type="InterPro" id="IPR023298">
    <property type="entry name" value="ATPase_P-typ_TM_dom_sf"/>
</dbReference>
<evidence type="ECO:0000313" key="22">
    <source>
        <dbReference type="Proteomes" id="UP000005666"/>
    </source>
</evidence>
<feature type="binding site" evidence="15">
    <location>
        <position position="1067"/>
    </location>
    <ligand>
        <name>ATP</name>
        <dbReference type="ChEBI" id="CHEBI:30616"/>
    </ligand>
</feature>
<dbReference type="GO" id="GO:0006892">
    <property type="term" value="P:post-Golgi vesicle-mediated transport"/>
    <property type="evidence" value="ECO:0007669"/>
    <property type="project" value="TreeGrafter"/>
</dbReference>
<dbReference type="GO" id="GO:0005524">
    <property type="term" value="F:ATP binding"/>
    <property type="evidence" value="ECO:0007669"/>
    <property type="project" value="UniProtKB-UniRule"/>
</dbReference>
<dbReference type="RefSeq" id="XP_003685044.1">
    <property type="nucleotide sequence ID" value="XM_003684996.1"/>
</dbReference>
<feature type="binding site" evidence="15">
    <location>
        <position position="1111"/>
    </location>
    <ligand>
        <name>ATP</name>
        <dbReference type="ChEBI" id="CHEBI:30616"/>
    </ligand>
</feature>
<evidence type="ECO:0000256" key="10">
    <source>
        <dbReference type="ARBA" id="ARBA00022989"/>
    </source>
</evidence>
<comment type="catalytic activity">
    <reaction evidence="13">
        <text>a 1,2-diacyl-sn-glycero-3-phosphoethanolamine(out) + ATP + H2O = a 1,2-diacyl-sn-glycero-3-phosphoethanolamine(in) + ADP + phosphate + H(+)</text>
        <dbReference type="Rhea" id="RHEA:66132"/>
        <dbReference type="ChEBI" id="CHEBI:15377"/>
        <dbReference type="ChEBI" id="CHEBI:15378"/>
        <dbReference type="ChEBI" id="CHEBI:30616"/>
        <dbReference type="ChEBI" id="CHEBI:43474"/>
        <dbReference type="ChEBI" id="CHEBI:64612"/>
        <dbReference type="ChEBI" id="CHEBI:456216"/>
    </reaction>
    <physiologicalReaction direction="left-to-right" evidence="13">
        <dbReference type="Rhea" id="RHEA:66133"/>
    </physiologicalReaction>
</comment>
<feature type="binding site" evidence="15">
    <location>
        <position position="610"/>
    </location>
    <ligand>
        <name>ATP</name>
        <dbReference type="ChEBI" id="CHEBI:30616"/>
    </ligand>
</feature>
<feature type="transmembrane region" description="Helical" evidence="17">
    <location>
        <begin position="1551"/>
        <end position="1571"/>
    </location>
</feature>
<dbReference type="OMA" id="GWFLWNI"/>
<feature type="binding site" evidence="15">
    <location>
        <position position="1285"/>
    </location>
    <ligand>
        <name>ATP</name>
        <dbReference type="ChEBI" id="CHEBI:30616"/>
    </ligand>
</feature>
<dbReference type="SUPFAM" id="SSF81653">
    <property type="entry name" value="Calcium ATPase, transduction domain A"/>
    <property type="match status" value="1"/>
</dbReference>
<evidence type="ECO:0000256" key="3">
    <source>
        <dbReference type="ARBA" id="ARBA00008109"/>
    </source>
</evidence>
<dbReference type="Pfam" id="PF16209">
    <property type="entry name" value="PhoLip_ATPase_N"/>
    <property type="match status" value="1"/>
</dbReference>
<gene>
    <name evidence="21" type="primary">TPHA0C04600</name>
    <name evidence="21" type="ordered locus">TPHA_0C04600</name>
</gene>
<protein>
    <recommendedName>
        <fullName evidence="17">Phospholipid-transporting ATPase</fullName>
        <ecNumber evidence="17">7.6.2.1</ecNumber>
    </recommendedName>
</protein>
<dbReference type="PANTHER" id="PTHR24092:SF174">
    <property type="entry name" value="PHOSPHOLIPID-TRANSPORTING ATPASE DNF3-RELATED"/>
    <property type="match status" value="1"/>
</dbReference>
<dbReference type="EMBL" id="HE612858">
    <property type="protein sequence ID" value="CCE62610.1"/>
    <property type="molecule type" value="Genomic_DNA"/>
</dbReference>
<organism evidence="21 22">
    <name type="scientific">Tetrapisispora phaffii (strain ATCC 24235 / CBS 4417 / NBRC 1672 / NRRL Y-8282 / UCD 70-5)</name>
    <name type="common">Yeast</name>
    <name type="synonym">Fabospora phaffii</name>
    <dbReference type="NCBI Taxonomy" id="1071381"/>
    <lineage>
        <taxon>Eukaryota</taxon>
        <taxon>Fungi</taxon>
        <taxon>Dikarya</taxon>
        <taxon>Ascomycota</taxon>
        <taxon>Saccharomycotina</taxon>
        <taxon>Saccharomycetes</taxon>
        <taxon>Saccharomycetales</taxon>
        <taxon>Saccharomycetaceae</taxon>
        <taxon>Tetrapisispora</taxon>
    </lineage>
</organism>
<dbReference type="NCBIfam" id="TIGR01652">
    <property type="entry name" value="ATPase-Plipid"/>
    <property type="match status" value="1"/>
</dbReference>
<feature type="transmembrane region" description="Helical" evidence="17">
    <location>
        <begin position="496"/>
        <end position="516"/>
    </location>
</feature>
<feature type="binding site" evidence="15">
    <location>
        <position position="1310"/>
    </location>
    <ligand>
        <name>ATP</name>
        <dbReference type="ChEBI" id="CHEBI:30616"/>
    </ligand>
</feature>
<dbReference type="GO" id="GO:0140346">
    <property type="term" value="F:phosphatidylserine flippase activity"/>
    <property type="evidence" value="ECO:0007669"/>
    <property type="project" value="EnsemblFungi"/>
</dbReference>
<dbReference type="Pfam" id="PF16212">
    <property type="entry name" value="PhoLip_ATPase_C"/>
    <property type="match status" value="1"/>
</dbReference>
<keyword evidence="11 17" id="KW-0472">Membrane</keyword>
<evidence type="ECO:0000256" key="6">
    <source>
        <dbReference type="ARBA" id="ARBA00022741"/>
    </source>
</evidence>
<dbReference type="Pfam" id="PF13246">
    <property type="entry name" value="Cation_ATPase"/>
    <property type="match status" value="1"/>
</dbReference>
<keyword evidence="22" id="KW-1185">Reference proteome</keyword>
<feature type="binding site" evidence="15">
    <location>
        <position position="1191"/>
    </location>
    <ligand>
        <name>ATP</name>
        <dbReference type="ChEBI" id="CHEBI:30616"/>
    </ligand>
</feature>
<feature type="transmembrane region" description="Helical" evidence="17">
    <location>
        <begin position="209"/>
        <end position="226"/>
    </location>
</feature>
<feature type="binding site" evidence="15">
    <location>
        <position position="1193"/>
    </location>
    <ligand>
        <name>ATP</name>
        <dbReference type="ChEBI" id="CHEBI:30616"/>
    </ligand>
</feature>
<feature type="active site" description="4-aspartylphosphate intermediate" evidence="14">
    <location>
        <position position="610"/>
    </location>
</feature>
<feature type="binding site" evidence="15">
    <location>
        <position position="1192"/>
    </location>
    <ligand>
        <name>ATP</name>
        <dbReference type="ChEBI" id="CHEBI:30616"/>
    </ligand>
</feature>
<dbReference type="InterPro" id="IPR032631">
    <property type="entry name" value="P-type_ATPase_N"/>
</dbReference>
<dbReference type="InterPro" id="IPR023214">
    <property type="entry name" value="HAD_sf"/>
</dbReference>
<comment type="catalytic activity">
    <reaction evidence="12 17">
        <text>ATP + H2O + phospholipidSide 1 = ADP + phosphate + phospholipidSide 2.</text>
        <dbReference type="EC" id="7.6.2.1"/>
    </reaction>
</comment>
<dbReference type="InterPro" id="IPR036412">
    <property type="entry name" value="HAD-like_sf"/>
</dbReference>
<dbReference type="GO" id="GO:0007124">
    <property type="term" value="P:pseudohyphal growth"/>
    <property type="evidence" value="ECO:0007669"/>
    <property type="project" value="EnsemblFungi"/>
</dbReference>
<feature type="binding site" evidence="15">
    <location>
        <position position="611"/>
    </location>
    <ligand>
        <name>ATP</name>
        <dbReference type="ChEBI" id="CHEBI:30616"/>
    </ligand>
</feature>
<evidence type="ECO:0000256" key="5">
    <source>
        <dbReference type="ARBA" id="ARBA00022723"/>
    </source>
</evidence>
<dbReference type="EC" id="7.6.2.1" evidence="17"/>
<dbReference type="GO" id="GO:0070867">
    <property type="term" value="C:mating projection tip membrane"/>
    <property type="evidence" value="ECO:0007669"/>
    <property type="project" value="EnsemblFungi"/>
</dbReference>
<feature type="binding site" evidence="15">
    <location>
        <position position="1309"/>
    </location>
    <ligand>
        <name>ATP</name>
        <dbReference type="ChEBI" id="CHEBI:30616"/>
    </ligand>
</feature>
<dbReference type="GO" id="GO:0090555">
    <property type="term" value="F:phosphatidylethanolamine flippase activity"/>
    <property type="evidence" value="ECO:0007669"/>
    <property type="project" value="EnsemblFungi"/>
</dbReference>
<dbReference type="Pfam" id="PF00702">
    <property type="entry name" value="Hydrolase"/>
    <property type="match status" value="1"/>
</dbReference>
<dbReference type="FunFam" id="3.40.1110.10:FF:000090">
    <property type="entry name" value="Phospholipid-transporting ATPase"/>
    <property type="match status" value="1"/>
</dbReference>
<keyword evidence="5 16" id="KW-0479">Metal-binding</keyword>
<keyword evidence="7 15" id="KW-0067">ATP-binding</keyword>
<evidence type="ECO:0000256" key="4">
    <source>
        <dbReference type="ARBA" id="ARBA00022692"/>
    </source>
</evidence>
<keyword evidence="6 15" id="KW-0547">Nucleotide-binding</keyword>
<evidence type="ECO:0000256" key="14">
    <source>
        <dbReference type="PIRSR" id="PIRSR606539-1"/>
    </source>
</evidence>
<dbReference type="InterPro" id="IPR006539">
    <property type="entry name" value="P-type_ATPase_IV"/>
</dbReference>
<evidence type="ECO:0000256" key="7">
    <source>
        <dbReference type="ARBA" id="ARBA00022840"/>
    </source>
</evidence>
<dbReference type="GO" id="GO:0005802">
    <property type="term" value="C:trans-Golgi network"/>
    <property type="evidence" value="ECO:0007669"/>
    <property type="project" value="EnsemblFungi"/>
</dbReference>
<evidence type="ECO:0000256" key="2">
    <source>
        <dbReference type="ARBA" id="ARBA00004308"/>
    </source>
</evidence>
<dbReference type="Gene3D" id="3.40.1110.10">
    <property type="entry name" value="Calcium-transporting ATPase, cytoplasmic domain N"/>
    <property type="match status" value="1"/>
</dbReference>
<evidence type="ECO:0000256" key="11">
    <source>
        <dbReference type="ARBA" id="ARBA00023136"/>
    </source>
</evidence>
<dbReference type="NCBIfam" id="TIGR01494">
    <property type="entry name" value="ATPase_P-type"/>
    <property type="match status" value="2"/>
</dbReference>
<dbReference type="GO" id="GO:0000287">
    <property type="term" value="F:magnesium ion binding"/>
    <property type="evidence" value="ECO:0007669"/>
    <property type="project" value="UniProtKB-UniRule"/>
</dbReference>
<evidence type="ECO:0000259" key="19">
    <source>
        <dbReference type="Pfam" id="PF16209"/>
    </source>
</evidence>
<evidence type="ECO:0000256" key="17">
    <source>
        <dbReference type="RuleBase" id="RU362033"/>
    </source>
</evidence>
<dbReference type="SUPFAM" id="SSF56784">
    <property type="entry name" value="HAD-like"/>
    <property type="match status" value="1"/>
</dbReference>
<name>G8BQU8_TETPH</name>
<dbReference type="OrthoDB" id="377733at2759"/>
<feature type="binding site" evidence="16">
    <location>
        <position position="1306"/>
    </location>
    <ligand>
        <name>Mg(2+)</name>
        <dbReference type="ChEBI" id="CHEBI:18420"/>
    </ligand>
</feature>
<dbReference type="GO" id="GO:1990531">
    <property type="term" value="C:phospholipid-translocating ATPase complex"/>
    <property type="evidence" value="ECO:0007669"/>
    <property type="project" value="EnsemblFungi"/>
</dbReference>
<evidence type="ECO:0000256" key="9">
    <source>
        <dbReference type="ARBA" id="ARBA00022967"/>
    </source>
</evidence>
<keyword evidence="9 17" id="KW-1278">Translocase</keyword>
<evidence type="ECO:0000256" key="13">
    <source>
        <dbReference type="ARBA" id="ARBA00049128"/>
    </source>
</evidence>
<keyword evidence="10 17" id="KW-1133">Transmembrane helix</keyword>
<evidence type="ECO:0000256" key="12">
    <source>
        <dbReference type="ARBA" id="ARBA00034036"/>
    </source>
</evidence>
<dbReference type="GO" id="GO:0140345">
    <property type="term" value="F:phosphatidylcholine flippase activity"/>
    <property type="evidence" value="ECO:0007669"/>
    <property type="project" value="EnsemblFungi"/>
</dbReference>
<dbReference type="GO" id="GO:0032456">
    <property type="term" value="P:endocytic recycling"/>
    <property type="evidence" value="ECO:0007669"/>
    <property type="project" value="TreeGrafter"/>
</dbReference>
<dbReference type="PROSITE" id="PS00154">
    <property type="entry name" value="ATPASE_E1_E2"/>
    <property type="match status" value="1"/>
</dbReference>
<dbReference type="KEGG" id="tpf:TPHA_0C04600"/>
<dbReference type="InterPro" id="IPR018303">
    <property type="entry name" value="ATPase_P-typ_P_site"/>
</dbReference>
<sequence length="1736" mass="198651">MVNSQDKRKRADSLRTQLFNKNLFEKFQETNNDSIELSSVQENEDPAGIQLNINTTDNYKVMDDYTNYDKNVIENRAAIHNNERDDVFIMNNEIEIIEIDEGESNDKSDDDLDEIYAYIENNIFIDYLNYMLDLILNRSRHVHSKNGRHIPISLNYKHILEYQKYTDPKRQLLIDERFNKPYCSNIIRSSRYSIFSFLPRQLYFQFSKLANVYFFVIAILQMIPGWSTTGRYTTIVPLCVFMAISMAREGWDDYKRHRLDKEENNHIATVLRTDTMENNDKDTYIQNTQYSASMVDNRVFDTRYLPQGINDHKKSNNAEEDESFTNLKLLKEKYDVKEHDIPWKDIKVGDFVLLRQDDWIPADILLLASDNTNNECFVETMALDGETNLKLKQPHSKINKTCRSVSGLVNINAKAILEDPNTDLYNFEGAVDLFEPDKKVFSKYPIGPNNVIYRGSILRNTKTVVGMVMFTGEETKIRMNALKNPRTKAPKLQRKINLIVLFMIVVVACVSFFSYYGHVLGDRKSIKGNVAWYLFEKNAGVAPSIMAFIIMYNTMIPLSLYVTMEIIKVMQSKFMEWDIDMYHQETDTPCESKAATILEELGQVSYIFSDKTGTLTDNKMLFRKFNIYGSSWLHITDNDNNVGQSNDVNEVNTTTSNAEIDVVSVTNKSLLRKFDFENERTINIRDEDEDDEPYANAMTGPRPSIEYKGNSAAIFTGRPSMRSLYQAKKSIDIKKQIRSGLENEMNFKRITPKISEASSIMEHTQEMKTSFDLIKFIQTNPTNKFAEKAKFFILSLALCHSCLPKKINKDDIFDHDEVDAIEYQSSSPDELALITAARELGYVVINKNSSILTIKMYPNGFENDPILEEFEILNYIDFDSQRKRMSVLVRMPSDNDRVLLICKGADNVILERLRNRRLVHQKIEESDLNIRDRKDAEAELIIDQRRSLERLVGEDNISSNRLRNSMASEARGSLGLYAIKHSLSSKNRSSNRFDTEMQIDSLDQILDVVNSPSREIDAVVSKSRLSIHQQQIEKYGYRASLDYKSSYNSSGIIDKGSKLGENEIYEKLTTSITTEKDIMDYVGGEELLDDEEYVLEKTLQSLDDFSTEGLRTLLYSYKWIPNNEYNSWAIRYNEAKTSLIDRALKIAAVGEEIEDKLELLGATAIEDKLQEGVSEAIEKIRRAGIKMWMLTGDKRETAINIGYSCKLIYDYSTVVILTIKDGNILSKLNAISQEIDSGSIAHCVLVIDGATLAMYESNPTLMAVFIELCTKTDSVICCRASPSQKALIVTNIRNTKKDLVTLAIGDGANDIAMIQSADIGVGIAGKEGLQAARTADFSIGQFRFLLKLLLVHGRYNYIRTCKFILCTFYKELAFYLTQVIFQKYTLFSGTSLYESFSLSMFNTLFTSLPVLCIGMFEEDLRPATLLTVPELYATGRLSKEFNFFIVSQWMIQGGIDALLVGFLGIYIYGFSALKDNTLYPLGSINFTAIVILVNVKAQFLEMNNRNWLTFASVIISCGGWLIWLVALPVLNSNDVIYDVPNGFIHNFGRDITFWCSVLVLSLLTITLHIVYKTVKILISPSDADTFAILEQRSDIRKTLEFGAYNEMKQGWTWKKDPNSFKRYQAKVFGEKNKSNDKVAGSALGNDDDLHSINSINSIDFERSFLPDQYDPNEYEILPSGKIIRRTSVNETFGSRKENKVMNSSVIRQKLLKKLNFNREKPEDIQAIVEQRLQSLE</sequence>
<comment type="subcellular location">
    <subcellularLocation>
        <location evidence="2">Endomembrane system</location>
    </subcellularLocation>
    <subcellularLocation>
        <location evidence="1 17">Membrane</location>
        <topology evidence="1 17">Multi-pass membrane protein</topology>
    </subcellularLocation>
</comment>
<dbReference type="Proteomes" id="UP000005666">
    <property type="component" value="Chromosome 3"/>
</dbReference>
<dbReference type="eggNOG" id="KOG0206">
    <property type="taxonomic scope" value="Eukaryota"/>
</dbReference>
<keyword evidence="8 16" id="KW-0460">Magnesium</keyword>
<evidence type="ECO:0000259" key="18">
    <source>
        <dbReference type="Pfam" id="PF00122"/>
    </source>
</evidence>
<dbReference type="InterPro" id="IPR008250">
    <property type="entry name" value="ATPase_P-typ_transduc_dom_A_sf"/>
</dbReference>
<dbReference type="GO" id="GO:0030140">
    <property type="term" value="C:trans-Golgi network transport vesicle"/>
    <property type="evidence" value="ECO:0007669"/>
    <property type="project" value="EnsemblFungi"/>
</dbReference>
<evidence type="ECO:0000313" key="21">
    <source>
        <dbReference type="EMBL" id="CCE62610.1"/>
    </source>
</evidence>
<dbReference type="FunFam" id="3.40.50.1000:FF:000172">
    <property type="entry name" value="Phospholipid-transporting ATPase"/>
    <property type="match status" value="1"/>
</dbReference>
<dbReference type="InterPro" id="IPR032630">
    <property type="entry name" value="P_typ_ATPase_c"/>
</dbReference>
<dbReference type="Gene3D" id="2.70.150.10">
    <property type="entry name" value="Calcium-transporting ATPase, cytoplasmic transduction domain A"/>
    <property type="match status" value="1"/>
</dbReference>
<dbReference type="GeneID" id="11534084"/>
<feature type="binding site" evidence="15">
    <location>
        <position position="612"/>
    </location>
    <ligand>
        <name>ATP</name>
        <dbReference type="ChEBI" id="CHEBI:30616"/>
    </ligand>
</feature>
<evidence type="ECO:0000256" key="8">
    <source>
        <dbReference type="ARBA" id="ARBA00022842"/>
    </source>
</evidence>
<evidence type="ECO:0000256" key="16">
    <source>
        <dbReference type="PIRSR" id="PIRSR606539-3"/>
    </source>
</evidence>
<dbReference type="Gene3D" id="3.40.50.1000">
    <property type="entry name" value="HAD superfamily/HAD-like"/>
    <property type="match status" value="1"/>
</dbReference>
<feature type="binding site" evidence="16">
    <location>
        <position position="1310"/>
    </location>
    <ligand>
        <name>Mg(2+)</name>
        <dbReference type="ChEBI" id="CHEBI:18420"/>
    </ligand>
</feature>
<dbReference type="InterPro" id="IPR001757">
    <property type="entry name" value="P_typ_ATPase"/>
</dbReference>
<dbReference type="STRING" id="1071381.G8BQU8"/>
<evidence type="ECO:0000259" key="20">
    <source>
        <dbReference type="Pfam" id="PF16212"/>
    </source>
</evidence>
<dbReference type="HOGENOM" id="CLU_000846_5_3_1"/>
<dbReference type="InterPro" id="IPR023299">
    <property type="entry name" value="ATPase_P-typ_cyto_dom_N"/>
</dbReference>
<dbReference type="Pfam" id="PF00122">
    <property type="entry name" value="E1-E2_ATPase"/>
    <property type="match status" value="1"/>
</dbReference>
<dbReference type="InterPro" id="IPR059000">
    <property type="entry name" value="ATPase_P-type_domA"/>
</dbReference>
<evidence type="ECO:0000256" key="1">
    <source>
        <dbReference type="ARBA" id="ARBA00004141"/>
    </source>
</evidence>
<feature type="transmembrane region" description="Helical" evidence="17">
    <location>
        <begin position="1507"/>
        <end position="1531"/>
    </location>
</feature>
<reference evidence="21 22" key="1">
    <citation type="journal article" date="2011" name="Proc. Natl. Acad. Sci. U.S.A.">
        <title>Evolutionary erosion of yeast sex chromosomes by mating-type switching accidents.</title>
        <authorList>
            <person name="Gordon J.L."/>
            <person name="Armisen D."/>
            <person name="Proux-Wera E."/>
            <person name="Oheigeartaigh S.S."/>
            <person name="Byrne K.P."/>
            <person name="Wolfe K.H."/>
        </authorList>
    </citation>
    <scope>NUCLEOTIDE SEQUENCE [LARGE SCALE GENOMIC DNA]</scope>
    <source>
        <strain evidence="22">ATCC 24235 / CBS 4417 / NBRC 1672 / NRRL Y-8282 / UCD 70-5</strain>
    </source>
</reference>
<feature type="transmembrane region" description="Helical" evidence="17">
    <location>
        <begin position="541"/>
        <end position="563"/>
    </location>
</feature>
<feature type="transmembrane region" description="Helical" evidence="17">
    <location>
        <begin position="1449"/>
        <end position="1471"/>
    </location>
</feature>
<comment type="cofactor">
    <cofactor evidence="16">
        <name>Mg(2+)</name>
        <dbReference type="ChEBI" id="CHEBI:18420"/>
    </cofactor>
</comment>
<dbReference type="SUPFAM" id="SSF81665">
    <property type="entry name" value="Calcium ATPase, transmembrane domain M"/>
    <property type="match status" value="1"/>
</dbReference>
<proteinExistence type="inferred from homology"/>
<feature type="binding site" evidence="16">
    <location>
        <position position="612"/>
    </location>
    <ligand>
        <name>Mg(2+)</name>
        <dbReference type="ChEBI" id="CHEBI:18420"/>
    </ligand>
</feature>
<feature type="domain" description="P-type ATPase N-terminal" evidence="19">
    <location>
        <begin position="179"/>
        <end position="235"/>
    </location>
</feature>
<comment type="similarity">
    <text evidence="3 17">Belongs to the cation transport ATPase (P-type) (TC 3.A.3) family. Type IV subfamily.</text>
</comment>
<dbReference type="PANTHER" id="PTHR24092">
    <property type="entry name" value="PROBABLE PHOSPHOLIPID-TRANSPORTING ATPASE"/>
    <property type="match status" value="1"/>
</dbReference>
<accession>G8BQU8</accession>
<feature type="binding site" evidence="16">
    <location>
        <position position="610"/>
    </location>
    <ligand>
        <name>Mg(2+)</name>
        <dbReference type="ChEBI" id="CHEBI:18420"/>
    </ligand>
</feature>
<dbReference type="SUPFAM" id="SSF81660">
    <property type="entry name" value="Metal cation-transporting ATPase, ATP-binding domain N"/>
    <property type="match status" value="1"/>
</dbReference>
<feature type="domain" description="P-type ATPase C-terminal" evidence="20">
    <location>
        <begin position="1332"/>
        <end position="1580"/>
    </location>
</feature>
<feature type="binding site" evidence="15">
    <location>
        <position position="1279"/>
    </location>
    <ligand>
        <name>ATP</name>
        <dbReference type="ChEBI" id="CHEBI:30616"/>
    </ligand>
</feature>
<feature type="transmembrane region" description="Helical" evidence="17">
    <location>
        <begin position="1477"/>
        <end position="1495"/>
    </location>
</feature>
<keyword evidence="4 17" id="KW-0812">Transmembrane</keyword>
<feature type="domain" description="P-type ATPase A" evidence="18">
    <location>
        <begin position="336"/>
        <end position="418"/>
    </location>
</feature>